<comment type="caution">
    <text evidence="1">The sequence shown here is derived from an EMBL/GenBank/DDBJ whole genome shotgun (WGS) entry which is preliminary data.</text>
</comment>
<dbReference type="AlphaFoldDB" id="A0A6N9TG28"/>
<dbReference type="EMBL" id="JAAAWO010000009">
    <property type="protein sequence ID" value="NDW16274.1"/>
    <property type="molecule type" value="Genomic_DNA"/>
</dbReference>
<gene>
    <name evidence="1" type="ORF">GTQ48_12165</name>
</gene>
<accession>A0A6N9TG28</accession>
<sequence length="119" mass="14141">MKDFDIIFDYLKNILTDYEQDMVVAINEPNHFYLNTHHIMKNKKPMYFASAKVNKNYVSFHLMPVYVFPELLDNISPELKKRMQGKSCFNFKTFDDALFIELTDLTRAGFHKFEQADCL</sequence>
<proteinExistence type="predicted"/>
<dbReference type="RefSeq" id="WP_163106944.1">
    <property type="nucleotide sequence ID" value="NZ_JAAAWO010000009.1"/>
</dbReference>
<dbReference type="Proteomes" id="UP000471381">
    <property type="component" value="Unassembled WGS sequence"/>
</dbReference>
<keyword evidence="2" id="KW-1185">Reference proteome</keyword>
<evidence type="ECO:0000313" key="1">
    <source>
        <dbReference type="EMBL" id="NDW16274.1"/>
    </source>
</evidence>
<organism evidence="1 2">
    <name type="scientific">Alteromonas genovensis</name>
    <dbReference type="NCBI Taxonomy" id="471225"/>
    <lineage>
        <taxon>Bacteria</taxon>
        <taxon>Pseudomonadati</taxon>
        <taxon>Pseudomonadota</taxon>
        <taxon>Gammaproteobacteria</taxon>
        <taxon>Alteromonadales</taxon>
        <taxon>Alteromonadaceae</taxon>
        <taxon>Alteromonas/Salinimonas group</taxon>
        <taxon>Alteromonas</taxon>
    </lineage>
</organism>
<evidence type="ECO:0008006" key="3">
    <source>
        <dbReference type="Google" id="ProtNLM"/>
    </source>
</evidence>
<evidence type="ECO:0000313" key="2">
    <source>
        <dbReference type="Proteomes" id="UP000471381"/>
    </source>
</evidence>
<protein>
    <recommendedName>
        <fullName evidence="3">DUF1801 domain-containing protein</fullName>
    </recommendedName>
</protein>
<name>A0A6N9TG28_9ALTE</name>
<reference evidence="1 2" key="1">
    <citation type="submission" date="2020-01" db="EMBL/GenBank/DDBJ databases">
        <title>Genomes of bacteria type strains.</title>
        <authorList>
            <person name="Chen J."/>
            <person name="Zhu S."/>
            <person name="Yang J."/>
        </authorList>
    </citation>
    <scope>NUCLEOTIDE SEQUENCE [LARGE SCALE GENOMIC DNA]</scope>
    <source>
        <strain evidence="1 2">LMG 24078</strain>
    </source>
</reference>